<dbReference type="PANTHER" id="PTHR10625">
    <property type="entry name" value="HISTONE DEACETYLASE HDAC1-RELATED"/>
    <property type="match status" value="1"/>
</dbReference>
<proteinExistence type="inferred from homology"/>
<dbReference type="OrthoDB" id="9808367at2"/>
<dbReference type="GO" id="GO:0040029">
    <property type="term" value="P:epigenetic regulation of gene expression"/>
    <property type="evidence" value="ECO:0007669"/>
    <property type="project" value="TreeGrafter"/>
</dbReference>
<evidence type="ECO:0000256" key="1">
    <source>
        <dbReference type="ARBA" id="ARBA00005947"/>
    </source>
</evidence>
<gene>
    <name evidence="3" type="ordered locus">Hoch_4049</name>
</gene>
<evidence type="ECO:0000313" key="4">
    <source>
        <dbReference type="Proteomes" id="UP000001880"/>
    </source>
</evidence>
<protein>
    <submittedName>
        <fullName evidence="3">Histone deacetylase</fullName>
    </submittedName>
</protein>
<dbReference type="SUPFAM" id="SSF52768">
    <property type="entry name" value="Arginase/deacetylase"/>
    <property type="match status" value="1"/>
</dbReference>
<sequence>MAIGYVLDDVFTEHRPPGSHPERPERIGAVRDALRAAHLRERATLLPVREASEDELGRVHHAGYLSDLTRTVPGQSGWLDGDTYFSPGTWEAVLKAAGAVVDVALGVLDARFQRGMALVRPPGHHAEADRAMGFCLINNIAVAAAAARAAGAARVAIVDWDVHHGNGTQHIFEEDPSVLFLSCHQYPFYPGTGAPSEVGRGAGVGATVNVGLPAGAGDRAYMATMNEVFAPALRRFQPDIILLSAGFDAYVDDPLAGMRVSLGGFRALAGTLARLADELCGGRLACALEGGYHLKGLGAGTVALLDAFEHPSAEAEVIEGDGEAPDPIIDSPVLEPRARAAIDATLAALDAAGGVRAPS</sequence>
<reference evidence="3 4" key="1">
    <citation type="journal article" date="2010" name="Stand. Genomic Sci.">
        <title>Complete genome sequence of Haliangium ochraceum type strain (SMP-2).</title>
        <authorList>
            <consortium name="US DOE Joint Genome Institute (JGI-PGF)"/>
            <person name="Ivanova N."/>
            <person name="Daum C."/>
            <person name="Lang E."/>
            <person name="Abt B."/>
            <person name="Kopitz M."/>
            <person name="Saunders E."/>
            <person name="Lapidus A."/>
            <person name="Lucas S."/>
            <person name="Glavina Del Rio T."/>
            <person name="Nolan M."/>
            <person name="Tice H."/>
            <person name="Copeland A."/>
            <person name="Cheng J.F."/>
            <person name="Chen F."/>
            <person name="Bruce D."/>
            <person name="Goodwin L."/>
            <person name="Pitluck S."/>
            <person name="Mavromatis K."/>
            <person name="Pati A."/>
            <person name="Mikhailova N."/>
            <person name="Chen A."/>
            <person name="Palaniappan K."/>
            <person name="Land M."/>
            <person name="Hauser L."/>
            <person name="Chang Y.J."/>
            <person name="Jeffries C.D."/>
            <person name="Detter J.C."/>
            <person name="Brettin T."/>
            <person name="Rohde M."/>
            <person name="Goker M."/>
            <person name="Bristow J."/>
            <person name="Markowitz V."/>
            <person name="Eisen J.A."/>
            <person name="Hugenholtz P."/>
            <person name="Kyrpides N.C."/>
            <person name="Klenk H.P."/>
        </authorList>
    </citation>
    <scope>NUCLEOTIDE SEQUENCE [LARGE SCALE GENOMIC DNA]</scope>
    <source>
        <strain evidence="4">DSM 14365 / CIP 107738 / JCM 11303 / AJ 13395 / SMP-2</strain>
    </source>
</reference>
<dbReference type="HOGENOM" id="CLU_007727_8_2_7"/>
<comment type="similarity">
    <text evidence="1">Belongs to the histone deacetylase family.</text>
</comment>
<dbReference type="InterPro" id="IPR023696">
    <property type="entry name" value="Ureohydrolase_dom_sf"/>
</dbReference>
<dbReference type="STRING" id="502025.Hoch_4049"/>
<dbReference type="PANTHER" id="PTHR10625:SF11">
    <property type="entry name" value="HISTONE DEACETYLASE 14, CHLOROPLASTIC"/>
    <property type="match status" value="1"/>
</dbReference>
<accession>D0LJH4</accession>
<dbReference type="KEGG" id="hoh:Hoch_4049"/>
<dbReference type="InterPro" id="IPR037138">
    <property type="entry name" value="His_deacetylse_dom_sf"/>
</dbReference>
<dbReference type="AlphaFoldDB" id="D0LJH4"/>
<organism evidence="3 4">
    <name type="scientific">Haliangium ochraceum (strain DSM 14365 / JCM 11303 / SMP-2)</name>
    <dbReference type="NCBI Taxonomy" id="502025"/>
    <lineage>
        <taxon>Bacteria</taxon>
        <taxon>Pseudomonadati</taxon>
        <taxon>Myxococcota</taxon>
        <taxon>Polyangia</taxon>
        <taxon>Haliangiales</taxon>
        <taxon>Kofleriaceae</taxon>
        <taxon>Haliangium</taxon>
    </lineage>
</organism>
<feature type="domain" description="Histone deacetylase" evidence="2">
    <location>
        <begin position="20"/>
        <end position="304"/>
    </location>
</feature>
<dbReference type="Proteomes" id="UP000001880">
    <property type="component" value="Chromosome"/>
</dbReference>
<evidence type="ECO:0000313" key="3">
    <source>
        <dbReference type="EMBL" id="ACY16548.1"/>
    </source>
</evidence>
<dbReference type="GO" id="GO:0005737">
    <property type="term" value="C:cytoplasm"/>
    <property type="evidence" value="ECO:0007669"/>
    <property type="project" value="TreeGrafter"/>
</dbReference>
<name>D0LJH4_HALO1</name>
<dbReference type="InterPro" id="IPR000286">
    <property type="entry name" value="HDACs"/>
</dbReference>
<dbReference type="InterPro" id="IPR023801">
    <property type="entry name" value="His_deacetylse_dom"/>
</dbReference>
<dbReference type="eggNOG" id="COG0123">
    <property type="taxonomic scope" value="Bacteria"/>
</dbReference>
<dbReference type="GO" id="GO:0004407">
    <property type="term" value="F:histone deacetylase activity"/>
    <property type="evidence" value="ECO:0007669"/>
    <property type="project" value="TreeGrafter"/>
</dbReference>
<dbReference type="Gene3D" id="3.40.800.20">
    <property type="entry name" value="Histone deacetylase domain"/>
    <property type="match status" value="1"/>
</dbReference>
<dbReference type="CDD" id="cd09992">
    <property type="entry name" value="HDAC_classII"/>
    <property type="match status" value="1"/>
</dbReference>
<evidence type="ECO:0000259" key="2">
    <source>
        <dbReference type="Pfam" id="PF00850"/>
    </source>
</evidence>
<keyword evidence="4" id="KW-1185">Reference proteome</keyword>
<dbReference type="PRINTS" id="PR01270">
    <property type="entry name" value="HDASUPER"/>
</dbReference>
<dbReference type="EMBL" id="CP001804">
    <property type="protein sequence ID" value="ACY16548.1"/>
    <property type="molecule type" value="Genomic_DNA"/>
</dbReference>
<dbReference type="Pfam" id="PF00850">
    <property type="entry name" value="Hist_deacetyl"/>
    <property type="match status" value="1"/>
</dbReference>
<dbReference type="RefSeq" id="WP_012829146.1">
    <property type="nucleotide sequence ID" value="NC_013440.1"/>
</dbReference>